<proteinExistence type="predicted"/>
<name>A0ACC0W6E9_9STRA</name>
<dbReference type="EMBL" id="CM047583">
    <property type="protein sequence ID" value="KAI9914022.1"/>
    <property type="molecule type" value="Genomic_DNA"/>
</dbReference>
<evidence type="ECO:0000313" key="2">
    <source>
        <dbReference type="Proteomes" id="UP001163321"/>
    </source>
</evidence>
<reference evidence="1 2" key="1">
    <citation type="journal article" date="2022" name="bioRxiv">
        <title>The genome of the oomycete Peronosclerospora sorghi, a cosmopolitan pathogen of maize and sorghum, is inflated with dispersed pseudogenes.</title>
        <authorList>
            <person name="Fletcher K."/>
            <person name="Martin F."/>
            <person name="Isakeit T."/>
            <person name="Cavanaugh K."/>
            <person name="Magill C."/>
            <person name="Michelmore R."/>
        </authorList>
    </citation>
    <scope>NUCLEOTIDE SEQUENCE [LARGE SCALE GENOMIC DNA]</scope>
    <source>
        <strain evidence="1">P6</strain>
    </source>
</reference>
<keyword evidence="2" id="KW-1185">Reference proteome</keyword>
<protein>
    <submittedName>
        <fullName evidence="1">Uncharacterized protein</fullName>
    </submittedName>
</protein>
<organism evidence="1 2">
    <name type="scientific">Peronosclerospora sorghi</name>
    <dbReference type="NCBI Taxonomy" id="230839"/>
    <lineage>
        <taxon>Eukaryota</taxon>
        <taxon>Sar</taxon>
        <taxon>Stramenopiles</taxon>
        <taxon>Oomycota</taxon>
        <taxon>Peronosporomycetes</taxon>
        <taxon>Peronosporales</taxon>
        <taxon>Peronosporaceae</taxon>
        <taxon>Peronosclerospora</taxon>
    </lineage>
</organism>
<dbReference type="Proteomes" id="UP001163321">
    <property type="component" value="Chromosome 4"/>
</dbReference>
<gene>
    <name evidence="1" type="ORF">PsorP6_005842</name>
</gene>
<evidence type="ECO:0000313" key="1">
    <source>
        <dbReference type="EMBL" id="KAI9914022.1"/>
    </source>
</evidence>
<sequence>MKDWNKTVSSWVHDDHDMIPASHCSQREASNATQAEGKCASNSTVSSIPLLISEQSALELMGHAQLESKCTQLEAEDNHV</sequence>
<comment type="caution">
    <text evidence="1">The sequence shown here is derived from an EMBL/GenBank/DDBJ whole genome shotgun (WGS) entry which is preliminary data.</text>
</comment>
<accession>A0ACC0W6E9</accession>